<evidence type="ECO:0000313" key="1">
    <source>
        <dbReference type="EMBL" id="MEB3967162.1"/>
    </source>
</evidence>
<dbReference type="Proteomes" id="UP001352223">
    <property type="component" value="Unassembled WGS sequence"/>
</dbReference>
<evidence type="ECO:0000313" key="2">
    <source>
        <dbReference type="Proteomes" id="UP001352223"/>
    </source>
</evidence>
<protein>
    <submittedName>
        <fullName evidence="1">Uncharacterized protein</fullName>
    </submittedName>
</protein>
<keyword evidence="2" id="KW-1185">Reference proteome</keyword>
<sequence length="159" mass="18169">MTTSPEKPNRPGLQSGRIKEFTLYFHVKPGHGKLIRDVFRQPGFDERRGALSKLIGTLHDMRWVLFDDDTRLMFSTNFDGDWDLYIDDFAAQAPDIFDTILEHTEDYPGLQDPNIKDYIVAHQVTACSYFCAIPDATVSDLRKALRVQDAFQQLLDAAT</sequence>
<comment type="caution">
    <text evidence="1">The sequence shown here is derived from an EMBL/GenBank/DDBJ whole genome shotgun (WGS) entry which is preliminary data.</text>
</comment>
<gene>
    <name evidence="1" type="ORF">OKJ48_44055</name>
</gene>
<dbReference type="EMBL" id="JAOZYB010000377">
    <property type="protein sequence ID" value="MEB3967162.1"/>
    <property type="molecule type" value="Genomic_DNA"/>
</dbReference>
<dbReference type="RefSeq" id="WP_324777157.1">
    <property type="nucleotide sequence ID" value="NZ_BAAATS010000066.1"/>
</dbReference>
<organism evidence="1 2">
    <name type="scientific">Streptomyces kunmingensis</name>
    <dbReference type="NCBI Taxonomy" id="68225"/>
    <lineage>
        <taxon>Bacteria</taxon>
        <taxon>Bacillati</taxon>
        <taxon>Actinomycetota</taxon>
        <taxon>Actinomycetes</taxon>
        <taxon>Kitasatosporales</taxon>
        <taxon>Streptomycetaceae</taxon>
        <taxon>Streptomyces</taxon>
    </lineage>
</organism>
<proteinExistence type="predicted"/>
<accession>A0ABU6CR55</accession>
<name>A0ABU6CR55_9ACTN</name>
<reference evidence="1 2" key="1">
    <citation type="submission" date="2022-10" db="EMBL/GenBank/DDBJ databases">
        <authorList>
            <person name="Xie J."/>
            <person name="Shen N."/>
        </authorList>
    </citation>
    <scope>NUCLEOTIDE SEQUENCE [LARGE SCALE GENOMIC DNA]</scope>
    <source>
        <strain evidence="1 2">DSM 41681</strain>
    </source>
</reference>